<dbReference type="AlphaFoldDB" id="A0A4P9Z9B3"/>
<evidence type="ECO:0000313" key="1">
    <source>
        <dbReference type="EMBL" id="RKP29325.1"/>
    </source>
</evidence>
<accession>A0A4P9Z9B3</accession>
<dbReference type="PANTHER" id="PTHR34561:SF1">
    <property type="entry name" value="NADH DEHYDROGENASE [UBIQUINONE] 1 ALPHA SUBCOMPLEX ASSEMBLY FACTOR 8"/>
    <property type="match status" value="1"/>
</dbReference>
<organism evidence="1 2">
    <name type="scientific">Metschnikowia bicuspidata</name>
    <dbReference type="NCBI Taxonomy" id="27322"/>
    <lineage>
        <taxon>Eukaryota</taxon>
        <taxon>Fungi</taxon>
        <taxon>Dikarya</taxon>
        <taxon>Ascomycota</taxon>
        <taxon>Saccharomycotina</taxon>
        <taxon>Pichiomycetes</taxon>
        <taxon>Metschnikowiaceae</taxon>
        <taxon>Metschnikowia</taxon>
    </lineage>
</organism>
<dbReference type="GO" id="GO:0032981">
    <property type="term" value="P:mitochondrial respiratory chain complex I assembly"/>
    <property type="evidence" value="ECO:0007669"/>
    <property type="project" value="InterPro"/>
</dbReference>
<reference evidence="2" key="1">
    <citation type="journal article" date="2018" name="Nat. Microbiol.">
        <title>Leveraging single-cell genomics to expand the fungal tree of life.</title>
        <authorList>
            <person name="Ahrendt S.R."/>
            <person name="Quandt C.A."/>
            <person name="Ciobanu D."/>
            <person name="Clum A."/>
            <person name="Salamov A."/>
            <person name="Andreopoulos B."/>
            <person name="Cheng J.F."/>
            <person name="Woyke T."/>
            <person name="Pelin A."/>
            <person name="Henrissat B."/>
            <person name="Reynolds N.K."/>
            <person name="Benny G.L."/>
            <person name="Smith M.E."/>
            <person name="James T.Y."/>
            <person name="Grigoriev I.V."/>
        </authorList>
    </citation>
    <scope>NUCLEOTIDE SEQUENCE [LARGE SCALE GENOMIC DNA]</scope>
    <source>
        <strain evidence="2">Baker2002</strain>
    </source>
</reference>
<protein>
    <recommendedName>
        <fullName evidence="3">IMS import disulfide relay-system CHCH-CHCH-like Cx9C domain-containing protein</fullName>
    </recommendedName>
</protein>
<dbReference type="EMBL" id="ML004494">
    <property type="protein sequence ID" value="RKP29325.1"/>
    <property type="molecule type" value="Genomic_DNA"/>
</dbReference>
<keyword evidence="2" id="KW-1185">Reference proteome</keyword>
<dbReference type="GO" id="GO:0005739">
    <property type="term" value="C:mitochondrion"/>
    <property type="evidence" value="ECO:0007669"/>
    <property type="project" value="InterPro"/>
</dbReference>
<sequence>LSHPTMTTVRPAAKLMKASFTCAELGSAYGQCVLRTYNNISRDTCVREFQLFRQCVTAQLRK</sequence>
<dbReference type="Proteomes" id="UP000268321">
    <property type="component" value="Unassembled WGS sequence"/>
</dbReference>
<evidence type="ECO:0008006" key="3">
    <source>
        <dbReference type="Google" id="ProtNLM"/>
    </source>
</evidence>
<feature type="non-terminal residue" evidence="1">
    <location>
        <position position="1"/>
    </location>
</feature>
<dbReference type="PANTHER" id="PTHR34561">
    <property type="entry name" value="NADH DEHYDROGENASE [UBIQUINONE] 1 ALPHA SUBCOMPLEX ASSEMBLY FACTOR 8"/>
    <property type="match status" value="1"/>
</dbReference>
<dbReference type="InterPro" id="IPR034595">
    <property type="entry name" value="NDUFAF8"/>
</dbReference>
<dbReference type="OrthoDB" id="3821113at2759"/>
<evidence type="ECO:0000313" key="2">
    <source>
        <dbReference type="Proteomes" id="UP000268321"/>
    </source>
</evidence>
<name>A0A4P9Z9B3_9ASCO</name>
<gene>
    <name evidence="1" type="ORF">METBISCDRAFT_18904</name>
</gene>
<proteinExistence type="predicted"/>